<dbReference type="PROSITE" id="PS01124">
    <property type="entry name" value="HTH_ARAC_FAMILY_2"/>
    <property type="match status" value="1"/>
</dbReference>
<evidence type="ECO:0000259" key="12">
    <source>
        <dbReference type="PROSITE" id="PS50110"/>
    </source>
</evidence>
<dbReference type="Pfam" id="PF00072">
    <property type="entry name" value="Response_reg"/>
    <property type="match status" value="1"/>
</dbReference>
<dbReference type="InterPro" id="IPR015943">
    <property type="entry name" value="WD40/YVTN_repeat-like_dom_sf"/>
</dbReference>
<evidence type="ECO:0000256" key="9">
    <source>
        <dbReference type="SAM" id="SignalP"/>
    </source>
</evidence>
<reference evidence="13 14" key="1">
    <citation type="submission" date="2019-03" db="EMBL/GenBank/DDBJ databases">
        <title>San Antonio Military Medical Center submission to MRSN (WRAIR), pending publication.</title>
        <authorList>
            <person name="Blyth D.M."/>
            <person name="Mccarthy S.L."/>
            <person name="Schall S.E."/>
            <person name="Stam J.A."/>
            <person name="Ong A.C."/>
            <person name="Mcgann P.T."/>
        </authorList>
    </citation>
    <scope>NUCLEOTIDE SEQUENCE [LARGE SCALE GENOMIC DNA]</scope>
    <source>
        <strain evidence="13 14">MRSN571793</strain>
    </source>
</reference>
<evidence type="ECO:0000256" key="8">
    <source>
        <dbReference type="SAM" id="Phobius"/>
    </source>
</evidence>
<dbReference type="Pfam" id="PF07494">
    <property type="entry name" value="Reg_prop"/>
    <property type="match status" value="7"/>
</dbReference>
<dbReference type="SMART" id="SM00387">
    <property type="entry name" value="HATPase_c"/>
    <property type="match status" value="1"/>
</dbReference>
<keyword evidence="6" id="KW-0804">Transcription</keyword>
<dbReference type="Pfam" id="PF07495">
    <property type="entry name" value="Y_Y_Y"/>
    <property type="match status" value="1"/>
</dbReference>
<dbReference type="SUPFAM" id="SSF55874">
    <property type="entry name" value="ATPase domain of HSP90 chaperone/DNA topoisomerase II/histidine kinase"/>
    <property type="match status" value="1"/>
</dbReference>
<dbReference type="SMART" id="SM00448">
    <property type="entry name" value="REC"/>
    <property type="match status" value="1"/>
</dbReference>
<keyword evidence="9" id="KW-0732">Signal</keyword>
<dbReference type="GO" id="GO:0003700">
    <property type="term" value="F:DNA-binding transcription factor activity"/>
    <property type="evidence" value="ECO:0007669"/>
    <property type="project" value="InterPro"/>
</dbReference>
<keyword evidence="14" id="KW-1185">Reference proteome</keyword>
<dbReference type="InterPro" id="IPR011110">
    <property type="entry name" value="Reg_prop"/>
</dbReference>
<accession>A0A4Y8L8R8</accession>
<feature type="modified residue" description="4-aspartylphosphate" evidence="7">
    <location>
        <position position="1154"/>
    </location>
</feature>
<name>A0A4Y8L8R8_9BACT</name>
<keyword evidence="8" id="KW-0472">Membrane</keyword>
<dbReference type="CDD" id="cd00075">
    <property type="entry name" value="HATPase"/>
    <property type="match status" value="1"/>
</dbReference>
<dbReference type="InterPro" id="IPR005467">
    <property type="entry name" value="His_kinase_dom"/>
</dbReference>
<dbReference type="InterPro" id="IPR036890">
    <property type="entry name" value="HATPase_C_sf"/>
</dbReference>
<evidence type="ECO:0000256" key="6">
    <source>
        <dbReference type="ARBA" id="ARBA00023163"/>
    </source>
</evidence>
<dbReference type="FunFam" id="1.10.287.130:FF:000045">
    <property type="entry name" value="Two-component system sensor histidine kinase/response regulator"/>
    <property type="match status" value="1"/>
</dbReference>
<evidence type="ECO:0000256" key="3">
    <source>
        <dbReference type="ARBA" id="ARBA00022553"/>
    </source>
</evidence>
<feature type="domain" description="Response regulatory" evidence="12">
    <location>
        <begin position="1106"/>
        <end position="1221"/>
    </location>
</feature>
<dbReference type="SUPFAM" id="SSF47384">
    <property type="entry name" value="Homodimeric domain of signal transducing histidine kinase"/>
    <property type="match status" value="1"/>
</dbReference>
<dbReference type="InterPro" id="IPR018062">
    <property type="entry name" value="HTH_AraC-typ_CS"/>
</dbReference>
<dbReference type="Gene3D" id="1.10.10.60">
    <property type="entry name" value="Homeodomain-like"/>
    <property type="match status" value="1"/>
</dbReference>
<dbReference type="PROSITE" id="PS00041">
    <property type="entry name" value="HTH_ARAC_FAMILY_1"/>
    <property type="match status" value="1"/>
</dbReference>
<evidence type="ECO:0000259" key="11">
    <source>
        <dbReference type="PROSITE" id="PS50109"/>
    </source>
</evidence>
<dbReference type="InterPro" id="IPR036097">
    <property type="entry name" value="HisK_dim/P_sf"/>
</dbReference>
<evidence type="ECO:0000313" key="14">
    <source>
        <dbReference type="Proteomes" id="UP000297861"/>
    </source>
</evidence>
<dbReference type="EMBL" id="SOML01000001">
    <property type="protein sequence ID" value="TFD99029.1"/>
    <property type="molecule type" value="Genomic_DNA"/>
</dbReference>
<evidence type="ECO:0000256" key="5">
    <source>
        <dbReference type="ARBA" id="ARBA00023125"/>
    </source>
</evidence>
<feature type="chain" id="PRO_5021211332" description="histidine kinase" evidence="9">
    <location>
        <begin position="21"/>
        <end position="1353"/>
    </location>
</feature>
<dbReference type="PRINTS" id="PR00344">
    <property type="entry name" value="BCTRLSENSOR"/>
</dbReference>
<dbReference type="InterPro" id="IPR013783">
    <property type="entry name" value="Ig-like_fold"/>
</dbReference>
<keyword evidence="5" id="KW-0238">DNA-binding</keyword>
<evidence type="ECO:0000259" key="10">
    <source>
        <dbReference type="PROSITE" id="PS01124"/>
    </source>
</evidence>
<dbReference type="Gene3D" id="3.30.565.10">
    <property type="entry name" value="Histidine kinase-like ATPase, C-terminal domain"/>
    <property type="match status" value="1"/>
</dbReference>
<sequence>MLPKSILFSLFFLLSVLSQGQSGKLFTTDMELSSSLINEVYQDRNGIIWIATEDGLNRYDGSKFITYKHNKTEKNSLLSNYVRLLFEDKQGHFFVGSLNGLQIYDYAKDTFIEVPLLLEGDVKYSAHVFYMLERKNGDILVATSGQGLFVIKKNASGFYAKQVKAMVPSFMLTYLFEDDKQDLWISTQDKGLLRITNENKVNIYPNFKEFGGNNVFCICQDRNGNLYVGSLGKGLYIFDRAKNSFSAISYTENPNLPIKTLVPSNDGKIYIGTDGNGLKLFDPITRKITDKKFSINSFDSSRSKVHSIIEDKAGNIWIGIFQKGVMLLPGQTNDFKYLGYKSSVGNIIGNACIMSICQDHEGTLWVGTDNDGIYGITPEGKLKAHFQHTLDPRSVSSTIMCIYEDSERNLWIGSYLNGAATLNRETGKCEYLSDLIDVNSNVAQRIYSFAEDKDHHLWIGSMGSGIFCLNLKTHKVTNYDILKDVDNRGDINMLHNSWITNLLTTRNDKLYIGTYDGLSCFDLKTKSFLSTYGFNRLMAGIIIYTIFEDSSGVIWVGTSEGLKYIDDKTHEISTLTMDDGLPSNTICSIEEDRNRNLWISTNFGISKMNLDTHDFINYYADDGLYGNEFSKGASLVDRKGQIVFGGISGITSFVPERIISEKRRLDVVITDFYIHDKAVKEGMKSGAFDIINTSVMKATEFHLSNLDNSFSIEFSAMEFNNPERIVYSYSINDDIWINLAPGANRVAFDNLSPGKYHFKVKAKDYNTYSPVKEILIVIYPAWYWSLWAKLVYCLLAILIILILIKQFRHRYYTRLELQKHEQEKQIDEAKLQFFMNVSHEIRTPISLIINPLKKLMTADKDHIRQKSYLTMFRNSERILSLINQLMDIRKIDKGQMTLKFQSVEMVGFIDDLCSIFEEEFQSKNISFSFHHDMNDLYAWIAPKNFDKVILNTLSNALKFTPDDGKIDIYLNTAIDENRSDQLSQYIEIIVSDNGFGINESEVESIFKRFYQSQNNPDIIGEGTGIGLHLARSIVQLHHGEITAENNKEERGCRFIIRIPQGKEHLLPEEIDNTISEKQSYTDKAQVISIIPDGEEDPKVRAKTKYRILIVDDDKDIRKYISEELSGEYHVLESVNGKEALSVILDKTPDIVISDVLMPEMDGITLCRKIRQNVNINHLPVILLTAKSKDEDNLKGLETGADAYIVKPFSIEILKESVRNILRNREILKNNFSGNQQQRDKVRKITMKSADEKLLEKVMDIINKNISNQDLNVEMIATKIGISRVHLHRKLKELTNQSTRDFIRNIRLQQAAELLSSKKLTIMEVAQAVGFSNASYFSNAFKEFYGISPTSYGG</sequence>
<dbReference type="Proteomes" id="UP000297861">
    <property type="component" value="Unassembled WGS sequence"/>
</dbReference>
<dbReference type="SMART" id="SM00388">
    <property type="entry name" value="HisKA"/>
    <property type="match status" value="1"/>
</dbReference>
<comment type="catalytic activity">
    <reaction evidence="1">
        <text>ATP + protein L-histidine = ADP + protein N-phospho-L-histidine.</text>
        <dbReference type="EC" id="2.7.13.3"/>
    </reaction>
</comment>
<dbReference type="InterPro" id="IPR003594">
    <property type="entry name" value="HATPase_dom"/>
</dbReference>
<dbReference type="FunFam" id="3.40.50.2300:FF:000138">
    <property type="entry name" value="Two-component system sensor histidine kinase/response regulator"/>
    <property type="match status" value="1"/>
</dbReference>
<evidence type="ECO:0000256" key="4">
    <source>
        <dbReference type="ARBA" id="ARBA00023015"/>
    </source>
</evidence>
<evidence type="ECO:0000313" key="13">
    <source>
        <dbReference type="EMBL" id="TFD99029.1"/>
    </source>
</evidence>
<dbReference type="SUPFAM" id="SSF52172">
    <property type="entry name" value="CheY-like"/>
    <property type="match status" value="1"/>
</dbReference>
<feature type="domain" description="HTH araC/xylS-type" evidence="10">
    <location>
        <begin position="1255"/>
        <end position="1353"/>
    </location>
</feature>
<dbReference type="EC" id="2.7.13.3" evidence="2"/>
<dbReference type="InterPro" id="IPR011006">
    <property type="entry name" value="CheY-like_superfamily"/>
</dbReference>
<dbReference type="Pfam" id="PF02518">
    <property type="entry name" value="HATPase_c"/>
    <property type="match status" value="1"/>
</dbReference>
<feature type="transmembrane region" description="Helical" evidence="8">
    <location>
        <begin position="781"/>
        <end position="804"/>
    </location>
</feature>
<dbReference type="CDD" id="cd17574">
    <property type="entry name" value="REC_OmpR"/>
    <property type="match status" value="1"/>
</dbReference>
<dbReference type="CDD" id="cd00082">
    <property type="entry name" value="HisKA"/>
    <property type="match status" value="1"/>
</dbReference>
<keyword evidence="8" id="KW-1133">Transmembrane helix</keyword>
<comment type="caution">
    <text evidence="13">The sequence shown here is derived from an EMBL/GenBank/DDBJ whole genome shotgun (WGS) entry which is preliminary data.</text>
</comment>
<dbReference type="InterPro" id="IPR009057">
    <property type="entry name" value="Homeodomain-like_sf"/>
</dbReference>
<dbReference type="Gene3D" id="2.130.10.10">
    <property type="entry name" value="YVTN repeat-like/Quinoprotein amine dehydrogenase"/>
    <property type="match status" value="2"/>
</dbReference>
<keyword evidence="4" id="KW-0805">Transcription regulation</keyword>
<dbReference type="InterPro" id="IPR011123">
    <property type="entry name" value="Y_Y_Y"/>
</dbReference>
<dbReference type="SUPFAM" id="SSF46689">
    <property type="entry name" value="Homeodomain-like"/>
    <property type="match status" value="1"/>
</dbReference>
<dbReference type="InterPro" id="IPR003661">
    <property type="entry name" value="HisK_dim/P_dom"/>
</dbReference>
<gene>
    <name evidence="13" type="ORF">E2605_02785</name>
</gene>
<dbReference type="SMART" id="SM00342">
    <property type="entry name" value="HTH_ARAC"/>
    <property type="match status" value="1"/>
</dbReference>
<organism evidence="13 14">
    <name type="scientific">Dysgonomonas capnocytophagoides</name>
    <dbReference type="NCBI Taxonomy" id="45254"/>
    <lineage>
        <taxon>Bacteria</taxon>
        <taxon>Pseudomonadati</taxon>
        <taxon>Bacteroidota</taxon>
        <taxon>Bacteroidia</taxon>
        <taxon>Bacteroidales</taxon>
        <taxon>Dysgonomonadaceae</taxon>
        <taxon>Dysgonomonas</taxon>
    </lineage>
</organism>
<dbReference type="Pfam" id="PF12833">
    <property type="entry name" value="HTH_18"/>
    <property type="match status" value="1"/>
</dbReference>
<protein>
    <recommendedName>
        <fullName evidence="2">histidine kinase</fullName>
        <ecNumber evidence="2">2.7.13.3</ecNumber>
    </recommendedName>
</protein>
<dbReference type="STRING" id="1121485.GCA_000426485_00235"/>
<evidence type="ECO:0000256" key="1">
    <source>
        <dbReference type="ARBA" id="ARBA00000085"/>
    </source>
</evidence>
<dbReference type="PANTHER" id="PTHR43547">
    <property type="entry name" value="TWO-COMPONENT HISTIDINE KINASE"/>
    <property type="match status" value="1"/>
</dbReference>
<dbReference type="InterPro" id="IPR018060">
    <property type="entry name" value="HTH_AraC"/>
</dbReference>
<proteinExistence type="predicted"/>
<keyword evidence="3 7" id="KW-0597">Phosphoprotein</keyword>
<dbReference type="Gene3D" id="3.40.50.2300">
    <property type="match status" value="1"/>
</dbReference>
<dbReference type="SUPFAM" id="SSF63829">
    <property type="entry name" value="Calcium-dependent phosphotriesterase"/>
    <property type="match status" value="3"/>
</dbReference>
<keyword evidence="8" id="KW-0812">Transmembrane</keyword>
<dbReference type="InterPro" id="IPR001789">
    <property type="entry name" value="Sig_transdc_resp-reg_receiver"/>
</dbReference>
<feature type="domain" description="Histidine kinase" evidence="11">
    <location>
        <begin position="836"/>
        <end position="1062"/>
    </location>
</feature>
<dbReference type="GO" id="GO:0000155">
    <property type="term" value="F:phosphorelay sensor kinase activity"/>
    <property type="evidence" value="ECO:0007669"/>
    <property type="project" value="InterPro"/>
</dbReference>
<dbReference type="PROSITE" id="PS50110">
    <property type="entry name" value="RESPONSE_REGULATORY"/>
    <property type="match status" value="1"/>
</dbReference>
<evidence type="ECO:0000256" key="7">
    <source>
        <dbReference type="PROSITE-ProRule" id="PRU00169"/>
    </source>
</evidence>
<dbReference type="Pfam" id="PF00512">
    <property type="entry name" value="HisKA"/>
    <property type="match status" value="1"/>
</dbReference>
<dbReference type="InterPro" id="IPR004358">
    <property type="entry name" value="Sig_transdc_His_kin-like_C"/>
</dbReference>
<dbReference type="OrthoDB" id="717811at2"/>
<evidence type="ECO:0000256" key="2">
    <source>
        <dbReference type="ARBA" id="ARBA00012438"/>
    </source>
</evidence>
<dbReference type="PROSITE" id="PS50109">
    <property type="entry name" value="HIS_KIN"/>
    <property type="match status" value="1"/>
</dbReference>
<dbReference type="Gene3D" id="1.10.287.130">
    <property type="match status" value="1"/>
</dbReference>
<dbReference type="RefSeq" id="WP_134435416.1">
    <property type="nucleotide sequence ID" value="NZ_SOML01000001.1"/>
</dbReference>
<dbReference type="PANTHER" id="PTHR43547:SF2">
    <property type="entry name" value="HYBRID SIGNAL TRANSDUCTION HISTIDINE KINASE C"/>
    <property type="match status" value="1"/>
</dbReference>
<dbReference type="GO" id="GO:0043565">
    <property type="term" value="F:sequence-specific DNA binding"/>
    <property type="evidence" value="ECO:0007669"/>
    <property type="project" value="InterPro"/>
</dbReference>
<dbReference type="Gene3D" id="2.60.40.10">
    <property type="entry name" value="Immunoglobulins"/>
    <property type="match status" value="1"/>
</dbReference>
<feature type="signal peptide" evidence="9">
    <location>
        <begin position="1"/>
        <end position="20"/>
    </location>
</feature>